<dbReference type="Proteomes" id="UP000466794">
    <property type="component" value="Unassembled WGS sequence"/>
</dbReference>
<dbReference type="RefSeq" id="WP_207710591.1">
    <property type="nucleotide sequence ID" value="NZ_WRPP01000001.1"/>
</dbReference>
<evidence type="ECO:0000313" key="2">
    <source>
        <dbReference type="Proteomes" id="UP000466794"/>
    </source>
</evidence>
<keyword evidence="2" id="KW-1185">Reference proteome</keyword>
<reference evidence="1 2" key="1">
    <citation type="submission" date="2019-12" db="EMBL/GenBank/DDBJ databases">
        <title>Nocardia sp. nov. ET3-3 isolated from soil.</title>
        <authorList>
            <person name="Kanchanasin P."/>
            <person name="Tanasupawat S."/>
            <person name="Yuki M."/>
            <person name="Kudo T."/>
        </authorList>
    </citation>
    <scope>NUCLEOTIDE SEQUENCE [LARGE SCALE GENOMIC DNA]</scope>
    <source>
        <strain evidence="1 2">ET3-3</strain>
    </source>
</reference>
<proteinExistence type="predicted"/>
<dbReference type="AlphaFoldDB" id="A0A7K1URN5"/>
<gene>
    <name evidence="1" type="ORF">GPX89_07085</name>
</gene>
<protein>
    <submittedName>
        <fullName evidence="1">Uncharacterized protein</fullName>
    </submittedName>
</protein>
<evidence type="ECO:0000313" key="1">
    <source>
        <dbReference type="EMBL" id="MVU77010.1"/>
    </source>
</evidence>
<accession>A0A7K1URN5</accession>
<name>A0A7K1URN5_9NOCA</name>
<dbReference type="EMBL" id="WRPP01000001">
    <property type="protein sequence ID" value="MVU77010.1"/>
    <property type="molecule type" value="Genomic_DNA"/>
</dbReference>
<sequence>MPEAAFPYDREFPFLAHKVWDALQLNGTFSRIPFVKPFPSLGIKGLAARI</sequence>
<organism evidence="1 2">
    <name type="scientific">Nocardia terrae</name>
    <dbReference type="NCBI Taxonomy" id="2675851"/>
    <lineage>
        <taxon>Bacteria</taxon>
        <taxon>Bacillati</taxon>
        <taxon>Actinomycetota</taxon>
        <taxon>Actinomycetes</taxon>
        <taxon>Mycobacteriales</taxon>
        <taxon>Nocardiaceae</taxon>
        <taxon>Nocardia</taxon>
    </lineage>
</organism>
<comment type="caution">
    <text evidence="1">The sequence shown here is derived from an EMBL/GenBank/DDBJ whole genome shotgun (WGS) entry which is preliminary data.</text>
</comment>